<dbReference type="EC" id="2.7.4.16" evidence="2"/>
<gene>
    <name evidence="2 5" type="primary">thiL</name>
    <name evidence="5" type="ORF">C5L14_10480</name>
</gene>
<feature type="binding site" evidence="2">
    <location>
        <position position="53"/>
    </location>
    <ligand>
        <name>substrate</name>
    </ligand>
</feature>
<keyword evidence="2" id="KW-0808">Transferase</keyword>
<comment type="caution">
    <text evidence="2">Lacks conserved residue(s) required for the propagation of feature annotation.</text>
</comment>
<dbReference type="OrthoDB" id="9802811at2"/>
<feature type="binding site" evidence="2">
    <location>
        <position position="148"/>
    </location>
    <ligand>
        <name>ATP</name>
        <dbReference type="ChEBI" id="CHEBI:30616"/>
    </ligand>
</feature>
<comment type="function">
    <text evidence="2">Catalyzes the ATP-dependent phosphorylation of thiamine-monophosphate (TMP) to form thiamine-pyrophosphate (TPP), the active form of vitamin B1.</text>
</comment>
<keyword evidence="2 5" id="KW-0418">Kinase</keyword>
<dbReference type="GO" id="GO:0009228">
    <property type="term" value="P:thiamine biosynthetic process"/>
    <property type="evidence" value="ECO:0007669"/>
    <property type="project" value="UniProtKB-KW"/>
</dbReference>
<feature type="binding site" evidence="2">
    <location>
        <position position="45"/>
    </location>
    <ligand>
        <name>Mg(2+)</name>
        <dbReference type="ChEBI" id="CHEBI:18420"/>
        <label>1</label>
    </ligand>
</feature>
<feature type="binding site" evidence="2">
    <location>
        <position position="44"/>
    </location>
    <ligand>
        <name>Mg(2+)</name>
        <dbReference type="ChEBI" id="CHEBI:18420"/>
        <label>4</label>
    </ligand>
</feature>
<dbReference type="GO" id="GO:0005524">
    <property type="term" value="F:ATP binding"/>
    <property type="evidence" value="ECO:0007669"/>
    <property type="project" value="UniProtKB-UniRule"/>
</dbReference>
<dbReference type="Pfam" id="PF02769">
    <property type="entry name" value="AIRS_C"/>
    <property type="match status" value="1"/>
</dbReference>
<dbReference type="InterPro" id="IPR010918">
    <property type="entry name" value="PurM-like_C_dom"/>
</dbReference>
<evidence type="ECO:0000313" key="6">
    <source>
        <dbReference type="Proteomes" id="UP000237682"/>
    </source>
</evidence>
<dbReference type="PIRSF" id="PIRSF005303">
    <property type="entry name" value="Thiam_monoph_kin"/>
    <property type="match status" value="1"/>
</dbReference>
<comment type="catalytic activity">
    <reaction evidence="2">
        <text>thiamine phosphate + ATP = thiamine diphosphate + ADP</text>
        <dbReference type="Rhea" id="RHEA:15913"/>
        <dbReference type="ChEBI" id="CHEBI:30616"/>
        <dbReference type="ChEBI" id="CHEBI:37575"/>
        <dbReference type="ChEBI" id="CHEBI:58937"/>
        <dbReference type="ChEBI" id="CHEBI:456216"/>
        <dbReference type="EC" id="2.7.4.16"/>
    </reaction>
</comment>
<dbReference type="AlphaFoldDB" id="A0A2S9QCM7"/>
<proteinExistence type="inferred from homology"/>
<feature type="binding site" evidence="2">
    <location>
        <position position="29"/>
    </location>
    <ligand>
        <name>Mg(2+)</name>
        <dbReference type="ChEBI" id="CHEBI:18420"/>
        <label>3</label>
    </ligand>
</feature>
<dbReference type="GO" id="GO:0000287">
    <property type="term" value="F:magnesium ion binding"/>
    <property type="evidence" value="ECO:0007669"/>
    <property type="project" value="UniProtKB-UniRule"/>
</dbReference>
<sequence>MARLTEDQLISRFFAPLATHPGARGLTDDAATLSVPPGEHLVVTTDALVADIHFLADDDPDLIARKALRVNLSDLAAKGARPHAYTLCLALPPGWREDWLQRFAEGLAVDGKEFAFALLGGDTVKTTGPLTIAVNAFGLVPSDRIPRRDGAQPGDILYVSGSIGDGALGLLARRGADGLAGLAEVERDYLARRYLLPQPRIKLAPGVLAHASASMDISDGLVGDLAKLLRASGASADLERDDVPLSSAARAACRLDATLLETALTGGDDYEILCAVPPSRRVAFEAAAQHGGVQVSPIGTVTSGNHAPRWLDGEGNEVPFARGSFSHF</sequence>
<feature type="binding site" evidence="2">
    <location>
        <position position="74"/>
    </location>
    <ligand>
        <name>Mg(2+)</name>
        <dbReference type="ChEBI" id="CHEBI:18420"/>
        <label>3</label>
    </ligand>
</feature>
<dbReference type="SUPFAM" id="SSF56042">
    <property type="entry name" value="PurM C-terminal domain-like"/>
    <property type="match status" value="1"/>
</dbReference>
<evidence type="ECO:0000256" key="2">
    <source>
        <dbReference type="HAMAP-Rule" id="MF_02128"/>
    </source>
</evidence>
<dbReference type="Gene3D" id="3.30.1330.10">
    <property type="entry name" value="PurM-like, N-terminal domain"/>
    <property type="match status" value="1"/>
</dbReference>
<keyword evidence="2" id="KW-0460">Magnesium</keyword>
<feature type="binding site" evidence="2">
    <location>
        <position position="29"/>
    </location>
    <ligand>
        <name>Mg(2+)</name>
        <dbReference type="ChEBI" id="CHEBI:18420"/>
        <label>4</label>
    </ligand>
</feature>
<keyword evidence="2" id="KW-0067">ATP-binding</keyword>
<evidence type="ECO:0000313" key="5">
    <source>
        <dbReference type="EMBL" id="PRH87075.1"/>
    </source>
</evidence>
<dbReference type="SUPFAM" id="SSF55326">
    <property type="entry name" value="PurM N-terminal domain-like"/>
    <property type="match status" value="1"/>
</dbReference>
<protein>
    <recommendedName>
        <fullName evidence="2">Thiamine-monophosphate kinase</fullName>
        <shortName evidence="2">TMP kinase</shortName>
        <shortName evidence="2">Thiamine-phosphate kinase</shortName>
        <ecNumber evidence="2">2.7.4.16</ecNumber>
    </recommendedName>
</protein>
<organism evidence="5 6">
    <name type="scientific">Labrys okinawensis</name>
    <dbReference type="NCBI Taxonomy" id="346911"/>
    <lineage>
        <taxon>Bacteria</taxon>
        <taxon>Pseudomonadati</taxon>
        <taxon>Pseudomonadota</taxon>
        <taxon>Alphaproteobacteria</taxon>
        <taxon>Hyphomicrobiales</taxon>
        <taxon>Xanthobacteraceae</taxon>
        <taxon>Labrys</taxon>
    </lineage>
</organism>
<comment type="pathway">
    <text evidence="2">Cofactor biosynthesis; thiamine diphosphate biosynthesis; thiamine diphosphate from thiamine phosphate: step 1/1.</text>
</comment>
<feature type="domain" description="PurM-like C-terminal" evidence="4">
    <location>
        <begin position="152"/>
        <end position="306"/>
    </location>
</feature>
<name>A0A2S9QCM7_9HYPH</name>
<feature type="binding site" evidence="2">
    <location>
        <begin position="121"/>
        <end position="122"/>
    </location>
    <ligand>
        <name>ATP</name>
        <dbReference type="ChEBI" id="CHEBI:30616"/>
    </ligand>
</feature>
<feature type="binding site" evidence="2">
    <location>
        <position position="46"/>
    </location>
    <ligand>
        <name>Mg(2+)</name>
        <dbReference type="ChEBI" id="CHEBI:18420"/>
        <label>1</label>
    </ligand>
</feature>
<comment type="caution">
    <text evidence="5">The sequence shown here is derived from an EMBL/GenBank/DDBJ whole genome shotgun (WGS) entry which is preliminary data.</text>
</comment>
<feature type="binding site" evidence="2">
    <location>
        <position position="46"/>
    </location>
    <ligand>
        <name>Mg(2+)</name>
        <dbReference type="ChEBI" id="CHEBI:18420"/>
        <label>2</label>
    </ligand>
</feature>
<dbReference type="EMBL" id="PUEJ01000004">
    <property type="protein sequence ID" value="PRH87075.1"/>
    <property type="molecule type" value="Genomic_DNA"/>
</dbReference>
<keyword evidence="2" id="KW-0479">Metal-binding</keyword>
<dbReference type="Pfam" id="PF00586">
    <property type="entry name" value="AIRS"/>
    <property type="match status" value="1"/>
</dbReference>
<dbReference type="InterPro" id="IPR036921">
    <property type="entry name" value="PurM-like_N_sf"/>
</dbReference>
<dbReference type="HAMAP" id="MF_02128">
    <property type="entry name" value="TMP_kinase"/>
    <property type="match status" value="1"/>
</dbReference>
<feature type="binding site" evidence="2">
    <location>
        <position position="216"/>
    </location>
    <ligand>
        <name>Mg(2+)</name>
        <dbReference type="ChEBI" id="CHEBI:18420"/>
        <label>3</label>
    </ligand>
</feature>
<dbReference type="InterPro" id="IPR006283">
    <property type="entry name" value="ThiL-like"/>
</dbReference>
<dbReference type="GO" id="GO:0009229">
    <property type="term" value="P:thiamine diphosphate biosynthetic process"/>
    <property type="evidence" value="ECO:0007669"/>
    <property type="project" value="UniProtKB-UniRule"/>
</dbReference>
<evidence type="ECO:0000259" key="3">
    <source>
        <dbReference type="Pfam" id="PF00586"/>
    </source>
</evidence>
<dbReference type="InterPro" id="IPR036676">
    <property type="entry name" value="PurM-like_C_sf"/>
</dbReference>
<dbReference type="PANTHER" id="PTHR30270:SF0">
    <property type="entry name" value="THIAMINE-MONOPHOSPHATE KINASE"/>
    <property type="match status" value="1"/>
</dbReference>
<dbReference type="UniPathway" id="UPA00060">
    <property type="reaction ID" value="UER00142"/>
</dbReference>
<dbReference type="NCBIfam" id="TIGR01379">
    <property type="entry name" value="thiL"/>
    <property type="match status" value="1"/>
</dbReference>
<dbReference type="Proteomes" id="UP000237682">
    <property type="component" value="Unassembled WGS sequence"/>
</dbReference>
<comment type="miscellaneous">
    <text evidence="2">Reaction mechanism of ThiL seems to utilize a direct, inline transfer of the gamma-phosphate of ATP to TMP rather than a phosphorylated enzyme intermediate.</text>
</comment>
<feature type="binding site" evidence="2">
    <location>
        <position position="218"/>
    </location>
    <ligand>
        <name>ATP</name>
        <dbReference type="ChEBI" id="CHEBI:30616"/>
    </ligand>
</feature>
<feature type="binding site" evidence="2">
    <location>
        <position position="74"/>
    </location>
    <ligand>
        <name>Mg(2+)</name>
        <dbReference type="ChEBI" id="CHEBI:18420"/>
        <label>2</label>
    </ligand>
</feature>
<evidence type="ECO:0000256" key="1">
    <source>
        <dbReference type="ARBA" id="ARBA00022977"/>
    </source>
</evidence>
<feature type="binding site" evidence="2">
    <location>
        <position position="325"/>
    </location>
    <ligand>
        <name>substrate</name>
    </ligand>
</feature>
<dbReference type="RefSeq" id="WP_105862018.1">
    <property type="nucleotide sequence ID" value="NZ_PUEJ01000004.1"/>
</dbReference>
<feature type="domain" description="PurM-like N-terminal" evidence="3">
    <location>
        <begin position="28"/>
        <end position="140"/>
    </location>
</feature>
<feature type="binding site" evidence="2">
    <location>
        <position position="219"/>
    </location>
    <ligand>
        <name>Mg(2+)</name>
        <dbReference type="ChEBI" id="CHEBI:18420"/>
        <label>5</label>
    </ligand>
</feature>
<dbReference type="Gene3D" id="3.90.650.10">
    <property type="entry name" value="PurM-like C-terminal domain"/>
    <property type="match status" value="1"/>
</dbReference>
<dbReference type="InterPro" id="IPR016188">
    <property type="entry name" value="PurM-like_N"/>
</dbReference>
<accession>A0A2S9QCM7</accession>
<dbReference type="CDD" id="cd02194">
    <property type="entry name" value="ThiL"/>
    <property type="match status" value="1"/>
</dbReference>
<keyword evidence="6" id="KW-1185">Reference proteome</keyword>
<feature type="binding site" evidence="2">
    <location>
        <position position="268"/>
    </location>
    <ligand>
        <name>substrate</name>
    </ligand>
</feature>
<keyword evidence="2" id="KW-0547">Nucleotide-binding</keyword>
<evidence type="ECO:0000259" key="4">
    <source>
        <dbReference type="Pfam" id="PF02769"/>
    </source>
</evidence>
<dbReference type="PANTHER" id="PTHR30270">
    <property type="entry name" value="THIAMINE-MONOPHOSPHATE KINASE"/>
    <property type="match status" value="1"/>
</dbReference>
<reference evidence="5 6" key="1">
    <citation type="submission" date="2018-02" db="EMBL/GenBank/DDBJ databases">
        <title>Whole genome sequencing of endophytic bacterium.</title>
        <authorList>
            <person name="Eedara R."/>
            <person name="Podile A.R."/>
        </authorList>
    </citation>
    <scope>NUCLEOTIDE SEQUENCE [LARGE SCALE GENOMIC DNA]</scope>
    <source>
        <strain evidence="5 6">RP1T</strain>
    </source>
</reference>
<feature type="binding site" evidence="2">
    <location>
        <position position="74"/>
    </location>
    <ligand>
        <name>Mg(2+)</name>
        <dbReference type="ChEBI" id="CHEBI:18420"/>
        <label>4</label>
    </ligand>
</feature>
<feature type="binding site" evidence="2">
    <location>
        <position position="122"/>
    </location>
    <ligand>
        <name>Mg(2+)</name>
        <dbReference type="ChEBI" id="CHEBI:18420"/>
        <label>1</label>
    </ligand>
</feature>
<dbReference type="GO" id="GO:0009030">
    <property type="term" value="F:thiamine-phosphate kinase activity"/>
    <property type="evidence" value="ECO:0007669"/>
    <property type="project" value="UniProtKB-UniRule"/>
</dbReference>
<comment type="similarity">
    <text evidence="2">Belongs to the thiamine-monophosphate kinase family.</text>
</comment>
<keyword evidence="1 2" id="KW-0784">Thiamine biosynthesis</keyword>